<comment type="caution">
    <text evidence="1">The sequence shown here is derived from an EMBL/GenBank/DDBJ whole genome shotgun (WGS) entry which is preliminary data.</text>
</comment>
<reference evidence="2" key="1">
    <citation type="submission" date="2017-10" db="EMBL/GenBank/DDBJ databases">
        <title>Rapid genome shrinkage in a self-fertile nematode reveals novel sperm competition proteins.</title>
        <authorList>
            <person name="Yin D."/>
            <person name="Schwarz E.M."/>
            <person name="Thomas C.G."/>
            <person name="Felde R.L."/>
            <person name="Korf I.F."/>
            <person name="Cutter A.D."/>
            <person name="Schartner C.M."/>
            <person name="Ralston E.J."/>
            <person name="Meyer B.J."/>
            <person name="Haag E.S."/>
        </authorList>
    </citation>
    <scope>NUCLEOTIDE SEQUENCE [LARGE SCALE GENOMIC DNA]</scope>
    <source>
        <strain evidence="2">JU1422</strain>
    </source>
</reference>
<name>A0A2G5SCS1_9PELO</name>
<dbReference type="AlphaFoldDB" id="A0A2G5SCS1"/>
<accession>A0A2G5SCS1</accession>
<keyword evidence="2" id="KW-1185">Reference proteome</keyword>
<sequence length="100" mass="10849">MCLSIRHCFITSREKLAEAMECDEPTCKKTVQLTATFTNALVAEVNAAAGRSTLTVTIKLKKTKSVSGPRYAKLQKSSIKEKFVKKGISCTFGGVATCDQ</sequence>
<protein>
    <submittedName>
        <fullName evidence="1">Uncharacterized protein</fullName>
    </submittedName>
</protein>
<gene>
    <name evidence="1" type="ORF">B9Z55_028114</name>
</gene>
<evidence type="ECO:0000313" key="2">
    <source>
        <dbReference type="Proteomes" id="UP000230233"/>
    </source>
</evidence>
<evidence type="ECO:0000313" key="1">
    <source>
        <dbReference type="EMBL" id="PIC12875.1"/>
    </source>
</evidence>
<dbReference type="EMBL" id="PDUG01000017">
    <property type="protein sequence ID" value="PIC12875.1"/>
    <property type="molecule type" value="Genomic_DNA"/>
</dbReference>
<organism evidence="1 2">
    <name type="scientific">Caenorhabditis nigoni</name>
    <dbReference type="NCBI Taxonomy" id="1611254"/>
    <lineage>
        <taxon>Eukaryota</taxon>
        <taxon>Metazoa</taxon>
        <taxon>Ecdysozoa</taxon>
        <taxon>Nematoda</taxon>
        <taxon>Chromadorea</taxon>
        <taxon>Rhabditida</taxon>
        <taxon>Rhabditina</taxon>
        <taxon>Rhabditomorpha</taxon>
        <taxon>Rhabditoidea</taxon>
        <taxon>Rhabditidae</taxon>
        <taxon>Peloderinae</taxon>
        <taxon>Caenorhabditis</taxon>
    </lineage>
</organism>
<dbReference type="Proteomes" id="UP000230233">
    <property type="component" value="Unassembled WGS sequence"/>
</dbReference>
<proteinExistence type="predicted"/>